<feature type="chain" id="PRO_5013137956" description="PEP-CTERM protein-sorting domain-containing protein" evidence="1">
    <location>
        <begin position="27"/>
        <end position="241"/>
    </location>
</feature>
<sequence>MSSHLFRSIGFAAALACLTSPAVGLAAVVTGTDTGVFVNPVPSSGVTVTGVGTSHVTYGVGSDSLPNSLTYAAVGSISSTTETPFKLGTLTYFNGTTVSNTTPDQISLQISLNLTQPGAVNQNFNFALNLVSTPNTSDPDASADYVYFPSSFSSTTFMSEGVTYTLRVLGFENVVGDGFLDSNSSQLHVREQGTASADLYGVVTTDTSGVVPEPASIVSAAVACVFGLAGLSRRARNAARA</sequence>
<accession>A0A1U7CL62</accession>
<dbReference type="Proteomes" id="UP000186309">
    <property type="component" value="Chromosome"/>
</dbReference>
<dbReference type="InterPro" id="IPR047995">
    <property type="entry name" value="Choice_anch_K"/>
</dbReference>
<dbReference type="EMBL" id="CP019082">
    <property type="protein sequence ID" value="APW59675.1"/>
    <property type="molecule type" value="Genomic_DNA"/>
</dbReference>
<dbReference type="KEGG" id="pbor:BSF38_01104"/>
<evidence type="ECO:0000313" key="3">
    <source>
        <dbReference type="Proteomes" id="UP000186309"/>
    </source>
</evidence>
<dbReference type="RefSeq" id="WP_145951984.1">
    <property type="nucleotide sequence ID" value="NZ_CP019082.1"/>
</dbReference>
<evidence type="ECO:0000313" key="2">
    <source>
        <dbReference type="EMBL" id="APW59675.1"/>
    </source>
</evidence>
<evidence type="ECO:0008006" key="4">
    <source>
        <dbReference type="Google" id="ProtNLM"/>
    </source>
</evidence>
<dbReference type="NCBIfam" id="NF038131">
    <property type="entry name" value="choice_anch_K"/>
    <property type="match status" value="1"/>
</dbReference>
<reference evidence="3" key="1">
    <citation type="submission" date="2016-12" db="EMBL/GenBank/DDBJ databases">
        <title>Comparative genomics of four Isosphaeraceae planctomycetes: a common pool of plasmids and glycoside hydrolase genes.</title>
        <authorList>
            <person name="Ivanova A."/>
        </authorList>
    </citation>
    <scope>NUCLEOTIDE SEQUENCE [LARGE SCALE GENOMIC DNA]</scope>
    <source>
        <strain evidence="3">PX4</strain>
    </source>
</reference>
<dbReference type="AlphaFoldDB" id="A0A1U7CL62"/>
<keyword evidence="1" id="KW-0732">Signal</keyword>
<name>A0A1U7CL62_9BACT</name>
<feature type="signal peptide" evidence="1">
    <location>
        <begin position="1"/>
        <end position="26"/>
    </location>
</feature>
<dbReference type="OrthoDB" id="508637at2"/>
<gene>
    <name evidence="2" type="ORF">BSF38_01104</name>
</gene>
<proteinExistence type="predicted"/>
<protein>
    <recommendedName>
        <fullName evidence="4">PEP-CTERM protein-sorting domain-containing protein</fullName>
    </recommendedName>
</protein>
<organism evidence="2 3">
    <name type="scientific">Paludisphaera borealis</name>
    <dbReference type="NCBI Taxonomy" id="1387353"/>
    <lineage>
        <taxon>Bacteria</taxon>
        <taxon>Pseudomonadati</taxon>
        <taxon>Planctomycetota</taxon>
        <taxon>Planctomycetia</taxon>
        <taxon>Isosphaerales</taxon>
        <taxon>Isosphaeraceae</taxon>
        <taxon>Paludisphaera</taxon>
    </lineage>
</organism>
<evidence type="ECO:0000256" key="1">
    <source>
        <dbReference type="SAM" id="SignalP"/>
    </source>
</evidence>
<keyword evidence="3" id="KW-1185">Reference proteome</keyword>